<feature type="transmembrane region" description="Helical" evidence="7">
    <location>
        <begin position="12"/>
        <end position="30"/>
    </location>
</feature>
<dbReference type="Proteomes" id="UP000308671">
    <property type="component" value="Unassembled WGS sequence"/>
</dbReference>
<dbReference type="OrthoDB" id="5393606at2759"/>
<feature type="domain" description="Rhodopsin" evidence="8">
    <location>
        <begin position="26"/>
        <end position="200"/>
    </location>
</feature>
<evidence type="ECO:0000313" key="10">
    <source>
        <dbReference type="Proteomes" id="UP000308671"/>
    </source>
</evidence>
<comment type="similarity">
    <text evidence="5">Belongs to the SAT4 family.</text>
</comment>
<dbReference type="EMBL" id="PQXL01000071">
    <property type="protein sequence ID" value="THV52717.1"/>
    <property type="molecule type" value="Genomic_DNA"/>
</dbReference>
<evidence type="ECO:0000256" key="4">
    <source>
        <dbReference type="ARBA" id="ARBA00023136"/>
    </source>
</evidence>
<dbReference type="AlphaFoldDB" id="A0A4S8R478"/>
<dbReference type="InterPro" id="IPR049326">
    <property type="entry name" value="Rhodopsin_dom_fungi"/>
</dbReference>
<dbReference type="PANTHER" id="PTHR33048">
    <property type="entry name" value="PTH11-LIKE INTEGRAL MEMBRANE PROTEIN (AFU_ORTHOLOGUE AFUA_5G11245)"/>
    <property type="match status" value="1"/>
</dbReference>
<name>A0A4S8R478_9HELO</name>
<organism evidence="9 10">
    <name type="scientific">Botrytis galanthina</name>
    <dbReference type="NCBI Taxonomy" id="278940"/>
    <lineage>
        <taxon>Eukaryota</taxon>
        <taxon>Fungi</taxon>
        <taxon>Dikarya</taxon>
        <taxon>Ascomycota</taxon>
        <taxon>Pezizomycotina</taxon>
        <taxon>Leotiomycetes</taxon>
        <taxon>Helotiales</taxon>
        <taxon>Sclerotiniaceae</taxon>
        <taxon>Botrytis</taxon>
    </lineage>
</organism>
<evidence type="ECO:0000259" key="8">
    <source>
        <dbReference type="Pfam" id="PF20684"/>
    </source>
</evidence>
<evidence type="ECO:0000256" key="6">
    <source>
        <dbReference type="SAM" id="MobiDB-lite"/>
    </source>
</evidence>
<keyword evidence="2 7" id="KW-0812">Transmembrane</keyword>
<gene>
    <name evidence="9" type="ORF">BGAL_0071g00250</name>
</gene>
<comment type="subcellular location">
    <subcellularLocation>
        <location evidence="1">Membrane</location>
        <topology evidence="1">Multi-pass membrane protein</topology>
    </subcellularLocation>
</comment>
<evidence type="ECO:0000256" key="5">
    <source>
        <dbReference type="ARBA" id="ARBA00038359"/>
    </source>
</evidence>
<accession>A0A4S8R478</accession>
<feature type="region of interest" description="Disordered" evidence="6">
    <location>
        <begin position="289"/>
        <end position="313"/>
    </location>
</feature>
<reference evidence="9 10" key="1">
    <citation type="submission" date="2017-12" db="EMBL/GenBank/DDBJ databases">
        <title>Comparative genomics of Botrytis spp.</title>
        <authorList>
            <person name="Valero-Jimenez C.A."/>
            <person name="Tapia P."/>
            <person name="Veloso J."/>
            <person name="Silva-Moreno E."/>
            <person name="Staats M."/>
            <person name="Valdes J.H."/>
            <person name="Van Kan J.A.L."/>
        </authorList>
    </citation>
    <scope>NUCLEOTIDE SEQUENCE [LARGE SCALE GENOMIC DNA]</scope>
    <source>
        <strain evidence="9 10">MUCL435</strain>
    </source>
</reference>
<sequence>MSTTSHEGLTAVASSMLALSTVSIALRFYSRRVQKAPLKTDDWIMIPCLLLLGGTCGTALYGTNKKILGYPTPSDKSLALETAPIASKLYFAFDLFSILTLGCVKISALCFYYRIFCEHGRRTAFRILVIISIVICSLWVAAFCILLGLSCGSHFSALWTSSKAVFLQYCGTRPHKFLLSLSISDFILDFWIIALPIPQFPRPRKLTRDFPIKGTKLPRARVAWKDHEFNRKYLVTNTKSIYLSILEVGLSCIAVNLPSLYYLSHKVTPENVLRSVRSIISLRSIGSQNSKGYQKSKSSKDNQSVESPSLSNLRPDDVMAIETHAMYDLESTGQVSVPNDVHVTKTLSQSSQRL</sequence>
<proteinExistence type="inferred from homology"/>
<evidence type="ECO:0000256" key="7">
    <source>
        <dbReference type="SAM" id="Phobius"/>
    </source>
</evidence>
<evidence type="ECO:0000313" key="9">
    <source>
        <dbReference type="EMBL" id="THV52717.1"/>
    </source>
</evidence>
<dbReference type="InterPro" id="IPR052337">
    <property type="entry name" value="SAT4-like"/>
</dbReference>
<evidence type="ECO:0000256" key="3">
    <source>
        <dbReference type="ARBA" id="ARBA00022989"/>
    </source>
</evidence>
<dbReference type="Pfam" id="PF20684">
    <property type="entry name" value="Fung_rhodopsin"/>
    <property type="match status" value="1"/>
</dbReference>
<feature type="compositionally biased region" description="Polar residues" evidence="6">
    <location>
        <begin position="289"/>
        <end position="312"/>
    </location>
</feature>
<dbReference type="GO" id="GO:0016020">
    <property type="term" value="C:membrane"/>
    <property type="evidence" value="ECO:0007669"/>
    <property type="project" value="UniProtKB-SubCell"/>
</dbReference>
<comment type="caution">
    <text evidence="9">The sequence shown here is derived from an EMBL/GenBank/DDBJ whole genome shotgun (WGS) entry which is preliminary data.</text>
</comment>
<keyword evidence="4 7" id="KW-0472">Membrane</keyword>
<keyword evidence="3 7" id="KW-1133">Transmembrane helix</keyword>
<dbReference type="PANTHER" id="PTHR33048:SF157">
    <property type="entry name" value="INTEGRAL MEMBRANE PROTEIN"/>
    <property type="match status" value="1"/>
</dbReference>
<feature type="transmembrane region" description="Helical" evidence="7">
    <location>
        <begin position="127"/>
        <end position="157"/>
    </location>
</feature>
<protein>
    <recommendedName>
        <fullName evidence="8">Rhodopsin domain-containing protein</fullName>
    </recommendedName>
</protein>
<keyword evidence="10" id="KW-1185">Reference proteome</keyword>
<feature type="transmembrane region" description="Helical" evidence="7">
    <location>
        <begin position="89"/>
        <end position="115"/>
    </location>
</feature>
<evidence type="ECO:0000256" key="2">
    <source>
        <dbReference type="ARBA" id="ARBA00022692"/>
    </source>
</evidence>
<feature type="transmembrane region" description="Helical" evidence="7">
    <location>
        <begin position="42"/>
        <end position="61"/>
    </location>
</feature>
<evidence type="ECO:0000256" key="1">
    <source>
        <dbReference type="ARBA" id="ARBA00004141"/>
    </source>
</evidence>